<geneLocation type="plasmid" evidence="3">
    <name>parsfin8</name>
</geneLocation>
<dbReference type="EMBL" id="CP038620">
    <property type="protein sequence ID" value="QBY46572.1"/>
    <property type="molecule type" value="Genomic_DNA"/>
</dbReference>
<evidence type="ECO:0000313" key="1">
    <source>
        <dbReference type="EMBL" id="QBY46572.1"/>
    </source>
</evidence>
<dbReference type="GeneID" id="39751051"/>
<sequence length="122" mass="13717">MKLGIRSNLTVICGVVCLLLTGCGANTNTRNTELAYANSKYQDFTGFSKKSDELLIVRNELNLDNRKIKDFYFLDGSQETIMKVSLSTMPCSMLLKKHNTSSGLMWSVFDMSCYENEGDYAN</sequence>
<geneLocation type="plasmid" evidence="1">
    <name>pArsFIN8</name>
</geneLocation>
<evidence type="ECO:0000313" key="4">
    <source>
        <dbReference type="Proteomes" id="UP001177592"/>
    </source>
</evidence>
<dbReference type="EMBL" id="CP123526">
    <property type="protein sequence ID" value="WGM08414.1"/>
    <property type="molecule type" value="Genomic_DNA"/>
</dbReference>
<reference evidence="1 3" key="1">
    <citation type="submission" date="2019-03" db="EMBL/GenBank/DDBJ databases">
        <title>Long-read sequencing reveals hyperdense prophage content in a complex bacterial symbiont genome.</title>
        <authorList>
            <person name="Frost C.L."/>
            <person name="Siozios S."/>
            <person name="Nadal-Jimenez P."/>
            <person name="Brockhurst M.A."/>
            <person name="King K.C."/>
            <person name="Darby A.C."/>
            <person name="Hurst G.D.D."/>
        </authorList>
    </citation>
    <scope>NUCLEOTIDE SEQUENCE [LARGE SCALE GENOMIC DNA]</scope>
    <source>
        <strain evidence="1 3">FIN</strain>
        <plasmid evidence="1">pArsFIN8</plasmid>
        <plasmid evidence="3">parsfin8</plasmid>
    </source>
</reference>
<geneLocation type="plasmid" evidence="2 4">
    <name>paNv_CAN3</name>
</geneLocation>
<gene>
    <name evidence="1" type="ORF">ArsFIN_51830</name>
    <name evidence="2" type="ORF">QE258_23580</name>
</gene>
<evidence type="ECO:0000313" key="2">
    <source>
        <dbReference type="EMBL" id="WGM08414.1"/>
    </source>
</evidence>
<proteinExistence type="predicted"/>
<keyword evidence="1" id="KW-0614">Plasmid</keyword>
<dbReference type="PROSITE" id="PS51257">
    <property type="entry name" value="PROKAR_LIPOPROTEIN"/>
    <property type="match status" value="1"/>
</dbReference>
<protein>
    <recommendedName>
        <fullName evidence="5">Lipoprotein</fullName>
    </recommendedName>
</protein>
<organism evidence="1 3">
    <name type="scientific">Arsenophonus nasoniae</name>
    <name type="common">son-killer infecting Nasonia vitripennis</name>
    <dbReference type="NCBI Taxonomy" id="638"/>
    <lineage>
        <taxon>Bacteria</taxon>
        <taxon>Pseudomonadati</taxon>
        <taxon>Pseudomonadota</taxon>
        <taxon>Gammaproteobacteria</taxon>
        <taxon>Enterobacterales</taxon>
        <taxon>Morganellaceae</taxon>
        <taxon>Arsenophonus</taxon>
    </lineage>
</organism>
<reference evidence="2" key="2">
    <citation type="submission" date="2023-04" db="EMBL/GenBank/DDBJ databases">
        <title>Genome dynamics across the evolutionary transition to endosymbiosis.</title>
        <authorList>
            <person name="Siozios S."/>
            <person name="Nadal-Jimenez P."/>
            <person name="Azagi T."/>
            <person name="Sprong H."/>
            <person name="Frost C.L."/>
            <person name="Parratt S.R."/>
            <person name="Taylor G."/>
            <person name="Brettell L."/>
            <person name="Lew K.C."/>
            <person name="Croft L."/>
            <person name="King K.C."/>
            <person name="Brockhurst M.A."/>
            <person name="Hypsa V."/>
            <person name="Novakova E."/>
            <person name="Darby A.C."/>
            <person name="Hurst G.D.D."/>
        </authorList>
    </citation>
    <scope>NUCLEOTIDE SEQUENCE</scope>
    <source>
        <strain evidence="2">ANv_CAN</strain>
        <plasmid evidence="2">paNv_CAN3</plasmid>
    </source>
</reference>
<dbReference type="AlphaFoldDB" id="A0A4P7LBS4"/>
<keyword evidence="4" id="KW-1185">Reference proteome</keyword>
<dbReference type="Proteomes" id="UP001177592">
    <property type="component" value="Plasmid paNv_CAN3"/>
</dbReference>
<dbReference type="KEGG" id="ans:ArsFIN_51830"/>
<dbReference type="Proteomes" id="UP000295134">
    <property type="component" value="Plasmid pArsFIN8"/>
</dbReference>
<evidence type="ECO:0000313" key="3">
    <source>
        <dbReference type="Proteomes" id="UP000295134"/>
    </source>
</evidence>
<name>A0A4P7LBS4_9GAMM</name>
<evidence type="ECO:0008006" key="5">
    <source>
        <dbReference type="Google" id="ProtNLM"/>
    </source>
</evidence>
<dbReference type="RefSeq" id="WP_026823391.1">
    <property type="nucleotide sequence ID" value="NZ_CP038620.1"/>
</dbReference>
<accession>A0A4P7LBS4</accession>